<dbReference type="EMBL" id="LAZR01065283">
    <property type="protein sequence ID" value="KKK55867.1"/>
    <property type="molecule type" value="Genomic_DNA"/>
</dbReference>
<reference evidence="1" key="1">
    <citation type="journal article" date="2015" name="Nature">
        <title>Complex archaea that bridge the gap between prokaryotes and eukaryotes.</title>
        <authorList>
            <person name="Spang A."/>
            <person name="Saw J.H."/>
            <person name="Jorgensen S.L."/>
            <person name="Zaremba-Niedzwiedzka K."/>
            <person name="Martijn J."/>
            <person name="Lind A.E."/>
            <person name="van Eijk R."/>
            <person name="Schleper C."/>
            <person name="Guy L."/>
            <person name="Ettema T.J."/>
        </authorList>
    </citation>
    <scope>NUCLEOTIDE SEQUENCE</scope>
</reference>
<organism evidence="1">
    <name type="scientific">marine sediment metagenome</name>
    <dbReference type="NCBI Taxonomy" id="412755"/>
    <lineage>
        <taxon>unclassified sequences</taxon>
        <taxon>metagenomes</taxon>
        <taxon>ecological metagenomes</taxon>
    </lineage>
</organism>
<comment type="caution">
    <text evidence="1">The sequence shown here is derived from an EMBL/GenBank/DDBJ whole genome shotgun (WGS) entry which is preliminary data.</text>
</comment>
<feature type="non-terminal residue" evidence="1">
    <location>
        <position position="1"/>
    </location>
</feature>
<gene>
    <name evidence="1" type="ORF">LCGC14_3070220</name>
</gene>
<protein>
    <submittedName>
        <fullName evidence="1">Uncharacterized protein</fullName>
    </submittedName>
</protein>
<sequence length="116" mass="12956">KILQPAIKVTIAANLKTPLMQLLEHKYGYAIEDVLVSGSLSVVAKQLGNEVDTSTLSKWIKKLKLRYNADNLPDCKDCRQYGLACEQGVCYVLINLELYELVPIKRKEMLNEGSSG</sequence>
<dbReference type="AlphaFoldDB" id="A0A0F8WGD7"/>
<evidence type="ECO:0000313" key="1">
    <source>
        <dbReference type="EMBL" id="KKK55867.1"/>
    </source>
</evidence>
<accession>A0A0F8WGD7</accession>
<proteinExistence type="predicted"/>
<name>A0A0F8WGD7_9ZZZZ</name>